<dbReference type="Gene3D" id="2.130.10.10">
    <property type="entry name" value="YVTN repeat-like/Quinoprotein amine dehydrogenase"/>
    <property type="match status" value="1"/>
</dbReference>
<evidence type="ECO:0000313" key="4">
    <source>
        <dbReference type="Proteomes" id="UP000222106"/>
    </source>
</evidence>
<protein>
    <recommendedName>
        <fullName evidence="5">Pyrroloquinoline-quinone binding quinoprotein</fullName>
    </recommendedName>
</protein>
<keyword evidence="2" id="KW-0732">Signal</keyword>
<dbReference type="OrthoDB" id="3422572at2"/>
<dbReference type="EMBL" id="PDJI01000002">
    <property type="protein sequence ID" value="PFG45057.1"/>
    <property type="molecule type" value="Genomic_DNA"/>
</dbReference>
<gene>
    <name evidence="3" type="ORF">ATJ97_0110</name>
</gene>
<evidence type="ECO:0008006" key="5">
    <source>
        <dbReference type="Google" id="ProtNLM"/>
    </source>
</evidence>
<feature type="region of interest" description="Disordered" evidence="1">
    <location>
        <begin position="26"/>
        <end position="48"/>
    </location>
</feature>
<accession>A0A2A9F0X8</accession>
<dbReference type="InterPro" id="IPR015943">
    <property type="entry name" value="WD40/YVTN_repeat-like_dom_sf"/>
</dbReference>
<name>A0A2A9F0X8_9MICO</name>
<feature type="chain" id="PRO_5039387472" description="Pyrroloquinoline-quinone binding quinoprotein" evidence="2">
    <location>
        <begin position="22"/>
        <end position="392"/>
    </location>
</feature>
<dbReference type="InterPro" id="IPR011047">
    <property type="entry name" value="Quinoprotein_ADH-like_sf"/>
</dbReference>
<feature type="signal peptide" evidence="2">
    <location>
        <begin position="1"/>
        <end position="21"/>
    </location>
</feature>
<evidence type="ECO:0000256" key="2">
    <source>
        <dbReference type="SAM" id="SignalP"/>
    </source>
</evidence>
<dbReference type="PROSITE" id="PS51257">
    <property type="entry name" value="PROKAR_LIPOPROTEIN"/>
    <property type="match status" value="1"/>
</dbReference>
<keyword evidence="4" id="KW-1185">Reference proteome</keyword>
<evidence type="ECO:0000256" key="1">
    <source>
        <dbReference type="SAM" id="MobiDB-lite"/>
    </source>
</evidence>
<reference evidence="3 4" key="1">
    <citation type="submission" date="2017-10" db="EMBL/GenBank/DDBJ databases">
        <title>Sequencing the genomes of 1000 actinobacteria strains.</title>
        <authorList>
            <person name="Klenk H.-P."/>
        </authorList>
    </citation>
    <scope>NUCLEOTIDE SEQUENCE [LARGE SCALE GENOMIC DNA]</scope>
    <source>
        <strain evidence="3 4">DSM 21838</strain>
    </source>
</reference>
<dbReference type="AlphaFoldDB" id="A0A2A9F0X8"/>
<sequence>MKAAPTAAAAGVLLAVLAGCATEPEPAQVDPTPVAVDEPAKASDVSPQSLPLPLAPFEVVATGWTEQPLEHDGIFLGIRSPEAPEDPLRFITTDSEGTVLWEAERPPSCTGFALSRATDRPVAVLTDLESTDDAVAQTTATAYDLATGERLWGPVDVPGPHHGPGLVFSSSAPRAAIGETGPRAALDPATGATVRDEKDQPGTAVVGEYDGVVLTAADGALTATGPDGEERWSLPLTDAGIPEGSGVTSVAGARPPDGTALVGPAGAESGALIDLADGTVLATDVEDARRDPGTGTVVTRAEAVVTGRTAEGTAWTRELDGEVTLAGVGGVLAYLRVGDAVQVLNAATGEDATVYVEGASPLAVPALFSSDGAAVVPLDEQLLVTTRPVGAE</sequence>
<proteinExistence type="predicted"/>
<comment type="caution">
    <text evidence="3">The sequence shown here is derived from an EMBL/GenBank/DDBJ whole genome shotgun (WGS) entry which is preliminary data.</text>
</comment>
<organism evidence="3 4">
    <name type="scientific">Georgenia soli</name>
    <dbReference type="NCBI Taxonomy" id="638953"/>
    <lineage>
        <taxon>Bacteria</taxon>
        <taxon>Bacillati</taxon>
        <taxon>Actinomycetota</taxon>
        <taxon>Actinomycetes</taxon>
        <taxon>Micrococcales</taxon>
        <taxon>Bogoriellaceae</taxon>
        <taxon>Georgenia</taxon>
    </lineage>
</organism>
<dbReference type="Proteomes" id="UP000222106">
    <property type="component" value="Unassembled WGS sequence"/>
</dbReference>
<dbReference type="SUPFAM" id="SSF50998">
    <property type="entry name" value="Quinoprotein alcohol dehydrogenase-like"/>
    <property type="match status" value="1"/>
</dbReference>
<dbReference type="RefSeq" id="WP_098482065.1">
    <property type="nucleotide sequence ID" value="NZ_PDJI01000002.1"/>
</dbReference>
<evidence type="ECO:0000313" key="3">
    <source>
        <dbReference type="EMBL" id="PFG45057.1"/>
    </source>
</evidence>